<accession>A0A917R5V7</accession>
<dbReference type="Pfam" id="PF13649">
    <property type="entry name" value="Methyltransf_25"/>
    <property type="match status" value="1"/>
</dbReference>
<evidence type="ECO:0000313" key="3">
    <source>
        <dbReference type="Proteomes" id="UP000645217"/>
    </source>
</evidence>
<reference evidence="2" key="1">
    <citation type="journal article" date="2014" name="Int. J. Syst. Evol. Microbiol.">
        <title>Complete genome sequence of Corynebacterium casei LMG S-19264T (=DSM 44701T), isolated from a smear-ripened cheese.</title>
        <authorList>
            <consortium name="US DOE Joint Genome Institute (JGI-PGF)"/>
            <person name="Walter F."/>
            <person name="Albersmeier A."/>
            <person name="Kalinowski J."/>
            <person name="Ruckert C."/>
        </authorList>
    </citation>
    <scope>NUCLEOTIDE SEQUENCE</scope>
    <source>
        <strain evidence="2">JCM 13064</strain>
    </source>
</reference>
<name>A0A917R5V7_9ACTN</name>
<dbReference type="Gene3D" id="3.40.50.150">
    <property type="entry name" value="Vaccinia Virus protein VP39"/>
    <property type="match status" value="1"/>
</dbReference>
<evidence type="ECO:0000313" key="2">
    <source>
        <dbReference type="EMBL" id="GGK90953.1"/>
    </source>
</evidence>
<sequence length="516" mass="55164">MSVSTTGPAVAELLTDFTSAAPASLEADFQRLVAALWHRGEASEDAREAVPALVAALEEAGDDRKGYLAVLLGLLAEAEYPIVDGPLNAAVREGLDRYLGLLAAAGKGTPLTLALLYLVSHFPGDRDRILAAVAPLDLDPPEQSRLERGLASLDRDDPDIGRMWPSPSVWDLSAADLEFHRQQLRSLTPAQVTTNWENDTRMLYAYSGAMAYWAVRNGMPVDLPPAPGSGESPAPAGELGIEVFAQYADVLRCTTCSGSLELDGEIVRCPACAVRYPIALGILDLSDGISEATADLPHEATANLLAKLAEMPSLGVYYEKVLRPAYLRIAGANWGGAVTAKDEDAYIARQIRPVDGPVLDLACGAGRWTTVVAGAVGQERLVGVDMGLPMLTVMRGKLPQVPAVRGSALNIPFADATFGAVNCWNALQAFPDDAAEAIAEVGRVLRPGGTFTAMTFLFDLDPIARHFQESHYFPSRPEGQLLFTMEELERWFADAGMSIIDASGPGTFVFITAVRD</sequence>
<feature type="domain" description="Methyltransferase" evidence="1">
    <location>
        <begin position="358"/>
        <end position="449"/>
    </location>
</feature>
<organism evidence="2 3">
    <name type="scientific">Sphaerisporangium melleum</name>
    <dbReference type="NCBI Taxonomy" id="321316"/>
    <lineage>
        <taxon>Bacteria</taxon>
        <taxon>Bacillati</taxon>
        <taxon>Actinomycetota</taxon>
        <taxon>Actinomycetes</taxon>
        <taxon>Streptosporangiales</taxon>
        <taxon>Streptosporangiaceae</taxon>
        <taxon>Sphaerisporangium</taxon>
    </lineage>
</organism>
<evidence type="ECO:0000259" key="1">
    <source>
        <dbReference type="Pfam" id="PF13649"/>
    </source>
</evidence>
<keyword evidence="3" id="KW-1185">Reference proteome</keyword>
<proteinExistence type="predicted"/>
<reference evidence="2" key="2">
    <citation type="submission" date="2020-09" db="EMBL/GenBank/DDBJ databases">
        <authorList>
            <person name="Sun Q."/>
            <person name="Ohkuma M."/>
        </authorList>
    </citation>
    <scope>NUCLEOTIDE SEQUENCE</scope>
    <source>
        <strain evidence="2">JCM 13064</strain>
    </source>
</reference>
<dbReference type="RefSeq" id="WP_189164267.1">
    <property type="nucleotide sequence ID" value="NZ_BMNT01000019.1"/>
</dbReference>
<dbReference type="CDD" id="cd02440">
    <property type="entry name" value="AdoMet_MTases"/>
    <property type="match status" value="1"/>
</dbReference>
<dbReference type="Proteomes" id="UP000645217">
    <property type="component" value="Unassembled WGS sequence"/>
</dbReference>
<dbReference type="InterPro" id="IPR029063">
    <property type="entry name" value="SAM-dependent_MTases_sf"/>
</dbReference>
<dbReference type="EMBL" id="BMNT01000019">
    <property type="protein sequence ID" value="GGK90953.1"/>
    <property type="molecule type" value="Genomic_DNA"/>
</dbReference>
<dbReference type="AlphaFoldDB" id="A0A917R5V7"/>
<dbReference type="PANTHER" id="PTHR43591">
    <property type="entry name" value="METHYLTRANSFERASE"/>
    <property type="match status" value="1"/>
</dbReference>
<protein>
    <recommendedName>
        <fullName evidence="1">Methyltransferase domain-containing protein</fullName>
    </recommendedName>
</protein>
<gene>
    <name evidence="2" type="ORF">GCM10007964_36980</name>
</gene>
<comment type="caution">
    <text evidence="2">The sequence shown here is derived from an EMBL/GenBank/DDBJ whole genome shotgun (WGS) entry which is preliminary data.</text>
</comment>
<dbReference type="InterPro" id="IPR041698">
    <property type="entry name" value="Methyltransf_25"/>
</dbReference>
<dbReference type="SUPFAM" id="SSF53335">
    <property type="entry name" value="S-adenosyl-L-methionine-dependent methyltransferases"/>
    <property type="match status" value="1"/>
</dbReference>